<evidence type="ECO:0000313" key="3">
    <source>
        <dbReference type="Proteomes" id="UP000243342"/>
    </source>
</evidence>
<comment type="caution">
    <text evidence="2">The sequence shown here is derived from an EMBL/GenBank/DDBJ whole genome shotgun (WGS) entry which is preliminary data.</text>
</comment>
<dbReference type="STRING" id="1428644.BIV57_05485"/>
<gene>
    <name evidence="2" type="ORF">BIV57_05485</name>
</gene>
<evidence type="ECO:0000313" key="2">
    <source>
        <dbReference type="EMBL" id="OIV38457.1"/>
    </source>
</evidence>
<dbReference type="Pfam" id="PF09250">
    <property type="entry name" value="Prim-Pol"/>
    <property type="match status" value="1"/>
</dbReference>
<dbReference type="SMART" id="SM00943">
    <property type="entry name" value="Prim-Pol"/>
    <property type="match status" value="1"/>
</dbReference>
<dbReference type="Proteomes" id="UP000243342">
    <property type="component" value="Unassembled WGS sequence"/>
</dbReference>
<organism evidence="2 3">
    <name type="scientific">Mangrovactinospora gilvigrisea</name>
    <dbReference type="NCBI Taxonomy" id="1428644"/>
    <lineage>
        <taxon>Bacteria</taxon>
        <taxon>Bacillati</taxon>
        <taxon>Actinomycetota</taxon>
        <taxon>Actinomycetes</taxon>
        <taxon>Kitasatosporales</taxon>
        <taxon>Streptomycetaceae</taxon>
        <taxon>Mangrovactinospora</taxon>
    </lineage>
</organism>
<dbReference type="AlphaFoldDB" id="A0A1J7BYB0"/>
<keyword evidence="3" id="KW-1185">Reference proteome</keyword>
<evidence type="ECO:0000259" key="1">
    <source>
        <dbReference type="SMART" id="SM00943"/>
    </source>
</evidence>
<dbReference type="InterPro" id="IPR015330">
    <property type="entry name" value="DNA_primase/pol_bifunc_N"/>
</dbReference>
<feature type="domain" description="DNA primase/polymerase bifunctional N-terminal" evidence="1">
    <location>
        <begin position="26"/>
        <end position="197"/>
    </location>
</feature>
<reference evidence="2 3" key="1">
    <citation type="submission" date="2016-10" db="EMBL/GenBank/DDBJ databases">
        <title>Genome sequence of Streptomyces gilvigriseus MUSC 26.</title>
        <authorList>
            <person name="Lee L.-H."/>
            <person name="Ser H.-L."/>
        </authorList>
    </citation>
    <scope>NUCLEOTIDE SEQUENCE [LARGE SCALE GENOMIC DNA]</scope>
    <source>
        <strain evidence="2 3">MUSC 26</strain>
    </source>
</reference>
<proteinExistence type="predicted"/>
<dbReference type="RefSeq" id="WP_071655535.1">
    <property type="nucleotide sequence ID" value="NZ_MLCF01000021.1"/>
</dbReference>
<name>A0A1J7BYB0_9ACTN</name>
<dbReference type="EMBL" id="MLCF01000021">
    <property type="protein sequence ID" value="OIV38457.1"/>
    <property type="molecule type" value="Genomic_DNA"/>
</dbReference>
<sequence>MRAMRWNRSNPGRRRRARRTVVSAAALRCAEQWNWPVLPGAGLDPQGSGACVCRRGEECPFPGEHPLDPPLLAATADPRMVRWWWTARPDAPLLVATGSRVAAVSLPRAAQRAGMMTLGRGPVVVTPSRVVWLMRPYSFEQLGELLSDFEWVPGTVRFHGEGGWVTLPPSRGGSGVVRWGRLPELDAQGMPELPDAVELMGDVVAGARRLV</sequence>
<accession>A0A1J7BYB0</accession>
<protein>
    <recommendedName>
        <fullName evidence="1">DNA primase/polymerase bifunctional N-terminal domain-containing protein</fullName>
    </recommendedName>
</protein>